<gene>
    <name evidence="4" type="ORF">SAMN06265827_10121</name>
</gene>
<dbReference type="NCBIfam" id="NF007853">
    <property type="entry name" value="PRK10562.1"/>
    <property type="match status" value="1"/>
</dbReference>
<dbReference type="STRING" id="1413210.U472_11310"/>
<dbReference type="CDD" id="cd04301">
    <property type="entry name" value="NAT_SF"/>
    <property type="match status" value="1"/>
</dbReference>
<proteinExistence type="predicted"/>
<feature type="domain" description="N-acetyltransferase" evidence="3">
    <location>
        <begin position="1"/>
        <end position="142"/>
    </location>
</feature>
<dbReference type="RefSeq" id="WP_253250634.1">
    <property type="nucleotide sequence ID" value="NZ_OBDZ01000001.1"/>
</dbReference>
<dbReference type="Gene3D" id="3.40.630.30">
    <property type="match status" value="1"/>
</dbReference>
<keyword evidence="1 4" id="KW-0808">Transferase</keyword>
<organism evidence="4 5">
    <name type="scientific">Orenia metallireducens</name>
    <dbReference type="NCBI Taxonomy" id="1413210"/>
    <lineage>
        <taxon>Bacteria</taxon>
        <taxon>Bacillati</taxon>
        <taxon>Bacillota</taxon>
        <taxon>Clostridia</taxon>
        <taxon>Halanaerobiales</taxon>
        <taxon>Halobacteroidaceae</taxon>
        <taxon>Orenia</taxon>
    </lineage>
</organism>
<dbReference type="SUPFAM" id="SSF55729">
    <property type="entry name" value="Acyl-CoA N-acyltransferases (Nat)"/>
    <property type="match status" value="1"/>
</dbReference>
<reference evidence="5" key="1">
    <citation type="submission" date="2017-09" db="EMBL/GenBank/DDBJ databases">
        <authorList>
            <person name="Varghese N."/>
            <person name="Submissions S."/>
        </authorList>
    </citation>
    <scope>NUCLEOTIDE SEQUENCE [LARGE SCALE GENOMIC DNA]</scope>
    <source>
        <strain evidence="5">MSL47</strain>
    </source>
</reference>
<dbReference type="GO" id="GO:0016747">
    <property type="term" value="F:acyltransferase activity, transferring groups other than amino-acyl groups"/>
    <property type="evidence" value="ECO:0007669"/>
    <property type="project" value="InterPro"/>
</dbReference>
<name>A0A285F3G7_9FIRM</name>
<keyword evidence="5" id="KW-1185">Reference proteome</keyword>
<evidence type="ECO:0000313" key="4">
    <source>
        <dbReference type="EMBL" id="SNY05264.1"/>
    </source>
</evidence>
<dbReference type="InterPro" id="IPR000182">
    <property type="entry name" value="GNAT_dom"/>
</dbReference>
<protein>
    <submittedName>
        <fullName evidence="4">Putative acetyltransferase</fullName>
    </submittedName>
</protein>
<dbReference type="PROSITE" id="PS51186">
    <property type="entry name" value="GNAT"/>
    <property type="match status" value="1"/>
</dbReference>
<evidence type="ECO:0000256" key="1">
    <source>
        <dbReference type="ARBA" id="ARBA00022679"/>
    </source>
</evidence>
<sequence length="143" mass="17282">MIRNSNKDDLDKIVHLWYEVSLKAHDFIDKEYWKTSQQDMKEKYIPLSDTYIIEEDNQLRGFISMVDNYLAALFVASNFQSSGYGKRLLDHVKKNRDYIELKVFKKNKKAYNFYSNNEFIIEQELLSEDLKEKEYLMVWRAEK</sequence>
<evidence type="ECO:0000313" key="5">
    <source>
        <dbReference type="Proteomes" id="UP000219573"/>
    </source>
</evidence>
<dbReference type="Proteomes" id="UP000219573">
    <property type="component" value="Unassembled WGS sequence"/>
</dbReference>
<dbReference type="PANTHER" id="PTHR43800:SF1">
    <property type="entry name" value="PEPTIDYL-LYSINE N-ACETYLTRANSFERASE YJAB"/>
    <property type="match status" value="1"/>
</dbReference>
<dbReference type="PANTHER" id="PTHR43800">
    <property type="entry name" value="PEPTIDYL-LYSINE N-ACETYLTRANSFERASE YJAB"/>
    <property type="match status" value="1"/>
</dbReference>
<dbReference type="InterPro" id="IPR016181">
    <property type="entry name" value="Acyl_CoA_acyltransferase"/>
</dbReference>
<accession>A0A285F3G7</accession>
<evidence type="ECO:0000256" key="2">
    <source>
        <dbReference type="ARBA" id="ARBA00023315"/>
    </source>
</evidence>
<evidence type="ECO:0000259" key="3">
    <source>
        <dbReference type="PROSITE" id="PS51186"/>
    </source>
</evidence>
<dbReference type="EMBL" id="OBDZ01000001">
    <property type="protein sequence ID" value="SNY05264.1"/>
    <property type="molecule type" value="Genomic_DNA"/>
</dbReference>
<dbReference type="Pfam" id="PF00583">
    <property type="entry name" value="Acetyltransf_1"/>
    <property type="match status" value="1"/>
</dbReference>
<keyword evidence="2" id="KW-0012">Acyltransferase</keyword>
<dbReference type="AlphaFoldDB" id="A0A285F3G7"/>